<feature type="region of interest" description="Disordered" evidence="1">
    <location>
        <begin position="1"/>
        <end position="22"/>
    </location>
</feature>
<name>A0A5S6Q667_TRIMR</name>
<dbReference type="InterPro" id="IPR013103">
    <property type="entry name" value="RVT_2"/>
</dbReference>
<reference evidence="4" key="1">
    <citation type="submission" date="2019-12" db="UniProtKB">
        <authorList>
            <consortium name="WormBaseParasite"/>
        </authorList>
    </citation>
    <scope>IDENTIFICATION</scope>
</reference>
<protein>
    <submittedName>
        <fullName evidence="4">Reverse transcriptase Ty1/copia-type domain-containing protein</fullName>
    </submittedName>
</protein>
<dbReference type="AlphaFoldDB" id="A0A5S6Q667"/>
<dbReference type="Proteomes" id="UP000046395">
    <property type="component" value="Unassembled WGS sequence"/>
</dbReference>
<sequence length="260" mass="30063">MRQVIDHSCMEELKSDNGSDVELELEEVRSNFELERKPAQSEVKAENGLPKRQSRKPKHLSDYALLTEVSYPTSFLAAMQSEDAVHWRRAMEEEMNSLHENSVWTLVDLPPGKKVVDTRWVFCVETKADGTVAKYKARLVVKGYVQRPGIDYGETFNPVVRFDTVRTILSIGAVEKLKFRQFDVKTAFLYGTLEEEVYVKQLEGFEDGTNRVCRLNRSLYGLKQSPRCWNKKLVDFFEKKRIKRSAADPCLFIRKGQKSK</sequence>
<proteinExistence type="predicted"/>
<organism evidence="3 4">
    <name type="scientific">Trichuris muris</name>
    <name type="common">Mouse whipworm</name>
    <dbReference type="NCBI Taxonomy" id="70415"/>
    <lineage>
        <taxon>Eukaryota</taxon>
        <taxon>Metazoa</taxon>
        <taxon>Ecdysozoa</taxon>
        <taxon>Nematoda</taxon>
        <taxon>Enoplea</taxon>
        <taxon>Dorylaimia</taxon>
        <taxon>Trichinellida</taxon>
        <taxon>Trichuridae</taxon>
        <taxon>Trichuris</taxon>
    </lineage>
</organism>
<keyword evidence="3" id="KW-1185">Reference proteome</keyword>
<dbReference type="STRING" id="70415.A0A5S6Q667"/>
<feature type="domain" description="Reverse transcriptase Ty1/copia-type" evidence="2">
    <location>
        <begin position="101"/>
        <end position="256"/>
    </location>
</feature>
<dbReference type="SUPFAM" id="SSF56672">
    <property type="entry name" value="DNA/RNA polymerases"/>
    <property type="match status" value="1"/>
</dbReference>
<accession>A0A5S6Q667</accession>
<feature type="region of interest" description="Disordered" evidence="1">
    <location>
        <begin position="34"/>
        <end position="56"/>
    </location>
</feature>
<evidence type="ECO:0000313" key="4">
    <source>
        <dbReference type="WBParaSite" id="TMUE_1000002659.1"/>
    </source>
</evidence>
<dbReference type="Pfam" id="PF07727">
    <property type="entry name" value="RVT_2"/>
    <property type="match status" value="1"/>
</dbReference>
<dbReference type="InterPro" id="IPR043502">
    <property type="entry name" value="DNA/RNA_pol_sf"/>
</dbReference>
<evidence type="ECO:0000256" key="1">
    <source>
        <dbReference type="SAM" id="MobiDB-lite"/>
    </source>
</evidence>
<evidence type="ECO:0000313" key="3">
    <source>
        <dbReference type="Proteomes" id="UP000046395"/>
    </source>
</evidence>
<feature type="compositionally biased region" description="Basic and acidic residues" evidence="1">
    <location>
        <begin position="34"/>
        <end position="45"/>
    </location>
</feature>
<evidence type="ECO:0000259" key="2">
    <source>
        <dbReference type="Pfam" id="PF07727"/>
    </source>
</evidence>
<feature type="compositionally biased region" description="Basic and acidic residues" evidence="1">
    <location>
        <begin position="1"/>
        <end position="17"/>
    </location>
</feature>
<dbReference type="WBParaSite" id="TMUE_1000002659.1">
    <property type="protein sequence ID" value="TMUE_1000002659.1"/>
    <property type="gene ID" value="WBGene00298422"/>
</dbReference>